<evidence type="ECO:0000313" key="2">
    <source>
        <dbReference type="Proteomes" id="UP000182237"/>
    </source>
</evidence>
<name>A0A1H1VHX0_9CORY</name>
<dbReference type="RefSeq" id="WP_155860863.1">
    <property type="nucleotide sequence ID" value="NZ_LT629765.1"/>
</dbReference>
<keyword evidence="2" id="KW-1185">Reference proteome</keyword>
<protein>
    <submittedName>
        <fullName evidence="1">Uncharacterized protein</fullName>
    </submittedName>
</protein>
<dbReference type="EMBL" id="LT629765">
    <property type="protein sequence ID" value="SDS84438.1"/>
    <property type="molecule type" value="Genomic_DNA"/>
</dbReference>
<proteinExistence type="predicted"/>
<dbReference type="OrthoDB" id="9983304at2"/>
<gene>
    <name evidence="1" type="ORF">SAMN04488539_2514</name>
</gene>
<sequence>MGFLQLSTATAATARSCLPDWSSPPRAQLSPGALSSALTAAQERWALLIDATAAATHTHTASLAAFAEEAHRLDSLLAARLGGHP</sequence>
<dbReference type="Proteomes" id="UP000182237">
    <property type="component" value="Chromosome I"/>
</dbReference>
<reference evidence="1 2" key="1">
    <citation type="submission" date="2016-10" db="EMBL/GenBank/DDBJ databases">
        <authorList>
            <person name="de Groot N.N."/>
        </authorList>
    </citation>
    <scope>NUCLEOTIDE SEQUENCE [LARGE SCALE GENOMIC DNA]</scope>
    <source>
        <strain evidence="1 2">DSM 45434</strain>
    </source>
</reference>
<evidence type="ECO:0000313" key="1">
    <source>
        <dbReference type="EMBL" id="SDS84438.1"/>
    </source>
</evidence>
<organism evidence="1 2">
    <name type="scientific">Corynebacterium timonense</name>
    <dbReference type="NCBI Taxonomy" id="441500"/>
    <lineage>
        <taxon>Bacteria</taxon>
        <taxon>Bacillati</taxon>
        <taxon>Actinomycetota</taxon>
        <taxon>Actinomycetes</taxon>
        <taxon>Mycobacteriales</taxon>
        <taxon>Corynebacteriaceae</taxon>
        <taxon>Corynebacterium</taxon>
    </lineage>
</organism>
<dbReference type="AlphaFoldDB" id="A0A1H1VHX0"/>
<dbReference type="STRING" id="1203190.GCA_000312345_01940"/>
<accession>A0A1H1VHX0</accession>